<dbReference type="InterPro" id="IPR013849">
    <property type="entry name" value="DNA_helicase_Holl-junc_RuvA_I"/>
</dbReference>
<evidence type="ECO:0000256" key="1">
    <source>
        <dbReference type="ARBA" id="ARBA00022490"/>
    </source>
</evidence>
<sequence>MFEFIIGDIVAIREDYIVLQNNGIGYKIFTSTNTMIQIELGMKNAMIFTYLNVREDGIFIYGFISEEELNMFKLLQMVSKIGPKIALGILSTLNSNQIKLAIMRKDLDVLCKAPGIGKKTAERIILELKDRIDKDIIIEEDNISDLNYDNYMEAINGLMSLGYTRIEVEKIIKTMDISNMSIEDIIRETLKRLSKH</sequence>
<dbReference type="GO" id="GO:0006310">
    <property type="term" value="P:DNA recombination"/>
    <property type="evidence" value="ECO:0007669"/>
    <property type="project" value="UniProtKB-UniRule"/>
</dbReference>
<dbReference type="Gene3D" id="1.10.8.10">
    <property type="entry name" value="DNA helicase RuvA subunit, C-terminal domain"/>
    <property type="match status" value="1"/>
</dbReference>
<dbReference type="Pfam" id="PF01330">
    <property type="entry name" value="RuvA_N"/>
    <property type="match status" value="1"/>
</dbReference>
<dbReference type="InterPro" id="IPR010994">
    <property type="entry name" value="RuvA_2-like"/>
</dbReference>
<keyword evidence="8" id="KW-0347">Helicase</keyword>
<keyword evidence="5 6" id="KW-0234">DNA repair</keyword>
<keyword evidence="4 6" id="KW-0233">DNA recombination</keyword>
<dbReference type="NCBIfam" id="TIGR00084">
    <property type="entry name" value="ruvA"/>
    <property type="match status" value="1"/>
</dbReference>
<dbReference type="SUPFAM" id="SSF50249">
    <property type="entry name" value="Nucleic acid-binding proteins"/>
    <property type="match status" value="1"/>
</dbReference>
<keyword evidence="1 6" id="KW-0963">Cytoplasm</keyword>
<keyword evidence="8" id="KW-0067">ATP-binding</keyword>
<gene>
    <name evidence="6" type="primary">ruvA</name>
    <name evidence="8" type="ORF">SAMN02745784_03031</name>
</gene>
<dbReference type="GO" id="GO:0009379">
    <property type="term" value="C:Holliday junction helicase complex"/>
    <property type="evidence" value="ECO:0007669"/>
    <property type="project" value="InterPro"/>
</dbReference>
<protein>
    <recommendedName>
        <fullName evidence="6">Holliday junction branch migration complex subunit RuvA</fullName>
    </recommendedName>
</protein>
<evidence type="ECO:0000313" key="8">
    <source>
        <dbReference type="EMBL" id="SHF16621.1"/>
    </source>
</evidence>
<keyword evidence="9" id="KW-1185">Reference proteome</keyword>
<feature type="domain" description="Helix-hairpin-helix DNA-binding motif class 1" evidence="7">
    <location>
        <begin position="108"/>
        <end position="127"/>
    </location>
</feature>
<keyword evidence="8" id="KW-0547">Nucleotide-binding</keyword>
<dbReference type="InterPro" id="IPR036267">
    <property type="entry name" value="RuvA_C_sf"/>
</dbReference>
<dbReference type="HAMAP" id="MF_00031">
    <property type="entry name" value="DNA_HJ_migration_RuvA"/>
    <property type="match status" value="1"/>
</dbReference>
<dbReference type="Gene3D" id="2.40.50.140">
    <property type="entry name" value="Nucleic acid-binding proteins"/>
    <property type="match status" value="1"/>
</dbReference>
<dbReference type="GO" id="GO:0006281">
    <property type="term" value="P:DNA repair"/>
    <property type="evidence" value="ECO:0007669"/>
    <property type="project" value="UniProtKB-UniRule"/>
</dbReference>
<dbReference type="GO" id="GO:0048476">
    <property type="term" value="C:Holliday junction resolvase complex"/>
    <property type="evidence" value="ECO:0007669"/>
    <property type="project" value="UniProtKB-UniRule"/>
</dbReference>
<dbReference type="InterPro" id="IPR012340">
    <property type="entry name" value="NA-bd_OB-fold"/>
</dbReference>
<feature type="domain" description="Helix-hairpin-helix DNA-binding motif class 1" evidence="7">
    <location>
        <begin position="73"/>
        <end position="92"/>
    </location>
</feature>
<dbReference type="CDD" id="cd14332">
    <property type="entry name" value="UBA_RuvA_C"/>
    <property type="match status" value="1"/>
</dbReference>
<dbReference type="SUPFAM" id="SSF47781">
    <property type="entry name" value="RuvA domain 2-like"/>
    <property type="match status" value="1"/>
</dbReference>
<evidence type="ECO:0000256" key="6">
    <source>
        <dbReference type="HAMAP-Rule" id="MF_00031"/>
    </source>
</evidence>
<accession>A0A1M4ZF46</accession>
<dbReference type="GO" id="GO:0009378">
    <property type="term" value="F:four-way junction helicase activity"/>
    <property type="evidence" value="ECO:0007669"/>
    <property type="project" value="InterPro"/>
</dbReference>
<keyword evidence="8" id="KW-0378">Hydrolase</keyword>
<dbReference type="Proteomes" id="UP000184114">
    <property type="component" value="Unassembled WGS sequence"/>
</dbReference>
<dbReference type="AlphaFoldDB" id="A0A1M4ZF46"/>
<dbReference type="GO" id="GO:0005737">
    <property type="term" value="C:cytoplasm"/>
    <property type="evidence" value="ECO:0007669"/>
    <property type="project" value="UniProtKB-SubCell"/>
</dbReference>
<reference evidence="9" key="1">
    <citation type="submission" date="2016-11" db="EMBL/GenBank/DDBJ databases">
        <authorList>
            <person name="Varghese N."/>
            <person name="Submissions S."/>
        </authorList>
    </citation>
    <scope>NUCLEOTIDE SEQUENCE [LARGE SCALE GENOMIC DNA]</scope>
    <source>
        <strain evidence="9">DSM 18095</strain>
    </source>
</reference>
<comment type="function">
    <text evidence="6">The RuvA-RuvB-RuvC complex processes Holliday junction (HJ) DNA during genetic recombination and DNA repair, while the RuvA-RuvB complex plays an important role in the rescue of blocked DNA replication forks via replication fork reversal (RFR). RuvA specifically binds to HJ cruciform DNA, conferring on it an open structure. The RuvB hexamer acts as an ATP-dependent pump, pulling dsDNA into and through the RuvAB complex. HJ branch migration allows RuvC to scan DNA until it finds its consensus sequence, where it cleaves and resolves the cruciform DNA.</text>
</comment>
<dbReference type="Gene3D" id="1.10.150.20">
    <property type="entry name" value="5' to 3' exonuclease, C-terminal subdomain"/>
    <property type="match status" value="1"/>
</dbReference>
<evidence type="ECO:0000256" key="4">
    <source>
        <dbReference type="ARBA" id="ARBA00023172"/>
    </source>
</evidence>
<dbReference type="InterPro" id="IPR011114">
    <property type="entry name" value="RuvA_C"/>
</dbReference>
<comment type="caution">
    <text evidence="6">Lacks conserved residue(s) required for the propagation of feature annotation.</text>
</comment>
<comment type="similarity">
    <text evidence="6">Belongs to the RuvA family.</text>
</comment>
<comment type="subunit">
    <text evidence="6">Homotetramer. Forms an RuvA(8)-RuvB(12)-Holliday junction (HJ) complex. HJ DNA is sandwiched between 2 RuvA tetramers; dsDNA enters through RuvA and exits via RuvB. An RuvB hexamer assembles on each DNA strand where it exits the tetramer. Each RuvB hexamer is contacted by two RuvA subunits (via domain III) on 2 adjacent RuvB subunits; this complex drives branch migration. In the full resolvosome a probable DNA-RuvA(4)-RuvB(12)-RuvC(2) complex forms which resolves the HJ.</text>
</comment>
<comment type="domain">
    <text evidence="6">Has three domains with a flexible linker between the domains II and III and assumes an 'L' shape. Domain III is highly mobile and contacts RuvB.</text>
</comment>
<evidence type="ECO:0000256" key="5">
    <source>
        <dbReference type="ARBA" id="ARBA00023204"/>
    </source>
</evidence>
<feature type="region of interest" description="Domain I" evidence="6">
    <location>
        <begin position="1"/>
        <end position="64"/>
    </location>
</feature>
<dbReference type="GO" id="GO:0005524">
    <property type="term" value="F:ATP binding"/>
    <property type="evidence" value="ECO:0007669"/>
    <property type="project" value="InterPro"/>
</dbReference>
<name>A0A1M4ZF46_9FIRM</name>
<evidence type="ECO:0000256" key="2">
    <source>
        <dbReference type="ARBA" id="ARBA00022763"/>
    </source>
</evidence>
<dbReference type="GO" id="GO:0000400">
    <property type="term" value="F:four-way junction DNA binding"/>
    <property type="evidence" value="ECO:0007669"/>
    <property type="project" value="UniProtKB-UniRule"/>
</dbReference>
<keyword evidence="2 6" id="KW-0227">DNA damage</keyword>
<dbReference type="InterPro" id="IPR003583">
    <property type="entry name" value="Hlx-hairpin-Hlx_DNA-bd_motif"/>
</dbReference>
<dbReference type="SMART" id="SM00278">
    <property type="entry name" value="HhH1"/>
    <property type="match status" value="2"/>
</dbReference>
<organism evidence="8 9">
    <name type="scientific">Tissierella praeacuta DSM 18095</name>
    <dbReference type="NCBI Taxonomy" id="1123404"/>
    <lineage>
        <taxon>Bacteria</taxon>
        <taxon>Bacillati</taxon>
        <taxon>Bacillota</taxon>
        <taxon>Tissierellia</taxon>
        <taxon>Tissierellales</taxon>
        <taxon>Tissierellaceae</taxon>
        <taxon>Tissierella</taxon>
    </lineage>
</organism>
<dbReference type="EMBL" id="FQTY01000024">
    <property type="protein sequence ID" value="SHF16621.1"/>
    <property type="molecule type" value="Genomic_DNA"/>
</dbReference>
<evidence type="ECO:0000259" key="7">
    <source>
        <dbReference type="SMART" id="SM00278"/>
    </source>
</evidence>
<evidence type="ECO:0000256" key="3">
    <source>
        <dbReference type="ARBA" id="ARBA00023125"/>
    </source>
</evidence>
<keyword evidence="3 6" id="KW-0238">DNA-binding</keyword>
<evidence type="ECO:0000313" key="9">
    <source>
        <dbReference type="Proteomes" id="UP000184114"/>
    </source>
</evidence>
<feature type="region of interest" description="Domain III" evidence="6">
    <location>
        <begin position="146"/>
        <end position="196"/>
    </location>
</feature>
<dbReference type="STRING" id="1123404.SAMN02745784_03031"/>
<dbReference type="Pfam" id="PF14520">
    <property type="entry name" value="HHH_5"/>
    <property type="match status" value="1"/>
</dbReference>
<dbReference type="Pfam" id="PF07499">
    <property type="entry name" value="RuvA_C"/>
    <property type="match status" value="1"/>
</dbReference>
<dbReference type="SUPFAM" id="SSF46929">
    <property type="entry name" value="DNA helicase RuvA subunit, C-terminal domain"/>
    <property type="match status" value="1"/>
</dbReference>
<comment type="subcellular location">
    <subcellularLocation>
        <location evidence="6">Cytoplasm</location>
    </subcellularLocation>
</comment>
<proteinExistence type="inferred from homology"/>
<dbReference type="InterPro" id="IPR000085">
    <property type="entry name" value="RuvA"/>
</dbReference>